<dbReference type="Proteomes" id="UP000316621">
    <property type="component" value="Chromosome 11"/>
</dbReference>
<evidence type="ECO:0000313" key="5">
    <source>
        <dbReference type="Proteomes" id="UP000316621"/>
    </source>
</evidence>
<dbReference type="OrthoDB" id="1880850at2759"/>
<organism evidence="4 5">
    <name type="scientific">Papaver somniferum</name>
    <name type="common">Opium poppy</name>
    <dbReference type="NCBI Taxonomy" id="3469"/>
    <lineage>
        <taxon>Eukaryota</taxon>
        <taxon>Viridiplantae</taxon>
        <taxon>Streptophyta</taxon>
        <taxon>Embryophyta</taxon>
        <taxon>Tracheophyta</taxon>
        <taxon>Spermatophyta</taxon>
        <taxon>Magnoliopsida</taxon>
        <taxon>Ranunculales</taxon>
        <taxon>Papaveraceae</taxon>
        <taxon>Papaveroideae</taxon>
        <taxon>Papaver</taxon>
    </lineage>
</organism>
<sequence length="177" mass="20269">MSCFSRRNTKAKQQQEREIMPMTDTDQVVPPALVEIAPILRVADGVEARYPRVAYLCRFYAFEKAQKLDPASSGRGVSSYKSALLQRLEREDIPTLTGRVKKTDAREIKSFYKQYHRNFMEALQKADDKDDLTELRKVWQTVGVLYEVCKSVNLKHAVQVADGLKLAVPPPPFPIRR</sequence>
<dbReference type="InterPro" id="IPR039431">
    <property type="entry name" value="Vta1/CALS_N"/>
</dbReference>
<evidence type="ECO:0000256" key="2">
    <source>
        <dbReference type="ARBA" id="ARBA00023136"/>
    </source>
</evidence>
<dbReference type="AlphaFoldDB" id="A0A4Y7LHX3"/>
<dbReference type="PANTHER" id="PTHR46009">
    <property type="entry name" value="VACUOLAR PROTEIN SORTING-ASSOCIATED PROTEIN VTA1 HOMOLOG"/>
    <property type="match status" value="1"/>
</dbReference>
<proteinExistence type="predicted"/>
<dbReference type="GO" id="GO:0005771">
    <property type="term" value="C:multivesicular body"/>
    <property type="evidence" value="ECO:0007669"/>
    <property type="project" value="TreeGrafter"/>
</dbReference>
<accession>A0A4Y7LHX3</accession>
<feature type="domain" description="Vta1/callose synthase N-terminal" evidence="3">
    <location>
        <begin position="36"/>
        <end position="152"/>
    </location>
</feature>
<reference evidence="4 5" key="1">
    <citation type="journal article" date="2018" name="Science">
        <title>The opium poppy genome and morphinan production.</title>
        <authorList>
            <person name="Guo L."/>
            <person name="Winzer T."/>
            <person name="Yang X."/>
            <person name="Li Y."/>
            <person name="Ning Z."/>
            <person name="He Z."/>
            <person name="Teodor R."/>
            <person name="Lu Y."/>
            <person name="Bowser T.A."/>
            <person name="Graham I.A."/>
            <person name="Ye K."/>
        </authorList>
    </citation>
    <scope>NUCLEOTIDE SEQUENCE [LARGE SCALE GENOMIC DNA]</scope>
    <source>
        <strain evidence="5">cv. HN1</strain>
        <tissue evidence="4">Leaves</tissue>
    </source>
</reference>
<evidence type="ECO:0000256" key="1">
    <source>
        <dbReference type="ARBA" id="ARBA00004308"/>
    </source>
</evidence>
<evidence type="ECO:0000313" key="4">
    <source>
        <dbReference type="EMBL" id="RZC84846.1"/>
    </source>
</evidence>
<dbReference type="PANTHER" id="PTHR46009:SF1">
    <property type="entry name" value="VACUOLAR PROTEIN SORTING-ASSOCIATED PROTEIN VTA1 HOMOLOG"/>
    <property type="match status" value="1"/>
</dbReference>
<dbReference type="Gene3D" id="1.25.40.270">
    <property type="entry name" value="Vacuolar protein sorting-associated protein vta1"/>
    <property type="match status" value="1"/>
</dbReference>
<dbReference type="OMA" id="EASNPRI"/>
<gene>
    <name evidence="4" type="ORF">C5167_047628</name>
</gene>
<evidence type="ECO:0000259" key="3">
    <source>
        <dbReference type="Pfam" id="PF04652"/>
    </source>
</evidence>
<dbReference type="EMBL" id="CM010725">
    <property type="protein sequence ID" value="RZC84846.1"/>
    <property type="molecule type" value="Genomic_DNA"/>
</dbReference>
<dbReference type="InterPro" id="IPR044538">
    <property type="entry name" value="Vta1-like"/>
</dbReference>
<keyword evidence="5" id="KW-1185">Reference proteome</keyword>
<dbReference type="GO" id="GO:0032511">
    <property type="term" value="P:late endosome to vacuole transport via multivesicular body sorting pathway"/>
    <property type="evidence" value="ECO:0007669"/>
    <property type="project" value="InterPro"/>
</dbReference>
<protein>
    <recommendedName>
        <fullName evidence="3">Vta1/callose synthase N-terminal domain-containing protein</fullName>
    </recommendedName>
</protein>
<name>A0A4Y7LHX3_PAPSO</name>
<keyword evidence="2" id="KW-0472">Membrane</keyword>
<dbReference type="Pfam" id="PF04652">
    <property type="entry name" value="Vta1"/>
    <property type="match status" value="1"/>
</dbReference>
<dbReference type="InterPro" id="IPR023175">
    <property type="entry name" value="Vta1/CALS_N_sf"/>
</dbReference>
<comment type="subcellular location">
    <subcellularLocation>
        <location evidence="1">Endomembrane system</location>
    </subcellularLocation>
</comment>
<dbReference type="Gramene" id="RZC84846">
    <property type="protein sequence ID" value="RZC84846"/>
    <property type="gene ID" value="C5167_047628"/>
</dbReference>